<dbReference type="AlphaFoldDB" id="A0A173WBQ9"/>
<dbReference type="Proteomes" id="UP000095468">
    <property type="component" value="Unassembled WGS sequence"/>
</dbReference>
<protein>
    <submittedName>
        <fullName evidence="2">Uncharacterized hydrolase YxeP</fullName>
        <ecNumber evidence="2">3.-.-.-</ecNumber>
    </submittedName>
</protein>
<reference evidence="2 3" key="1">
    <citation type="submission" date="2015-09" db="EMBL/GenBank/DDBJ databases">
        <authorList>
            <consortium name="Pathogen Informatics"/>
        </authorList>
    </citation>
    <scope>NUCLEOTIDE SEQUENCE [LARGE SCALE GENOMIC DNA]</scope>
    <source>
        <strain evidence="2 3">2789STDY5608823</strain>
    </source>
</reference>
<dbReference type="PANTHER" id="PTHR11014">
    <property type="entry name" value="PEPTIDASE M20 FAMILY MEMBER"/>
    <property type="match status" value="1"/>
</dbReference>
<dbReference type="Gene3D" id="3.30.70.360">
    <property type="match status" value="1"/>
</dbReference>
<dbReference type="InterPro" id="IPR017439">
    <property type="entry name" value="Amidohydrolase"/>
</dbReference>
<dbReference type="PaxDb" id="74426-ERS852399_00129"/>
<dbReference type="GO" id="GO:0019877">
    <property type="term" value="P:diaminopimelate biosynthetic process"/>
    <property type="evidence" value="ECO:0007669"/>
    <property type="project" value="UniProtKB-ARBA"/>
</dbReference>
<name>A0A173WBQ9_9ACTN</name>
<evidence type="ECO:0000313" key="2">
    <source>
        <dbReference type="EMBL" id="CUO28888.1"/>
    </source>
</evidence>
<dbReference type="CDD" id="cd08019">
    <property type="entry name" value="M20_Acy1-like"/>
    <property type="match status" value="1"/>
</dbReference>
<dbReference type="EC" id="3.-.-.-" evidence="2"/>
<dbReference type="Pfam" id="PF01546">
    <property type="entry name" value="Peptidase_M20"/>
    <property type="match status" value="1"/>
</dbReference>
<dbReference type="RefSeq" id="WP_055286783.1">
    <property type="nucleotide sequence ID" value="NZ_CP084004.1"/>
</dbReference>
<dbReference type="SUPFAM" id="SSF55031">
    <property type="entry name" value="Bacterial exopeptidase dimerisation domain"/>
    <property type="match status" value="1"/>
</dbReference>
<evidence type="ECO:0000256" key="1">
    <source>
        <dbReference type="ARBA" id="ARBA00022801"/>
    </source>
</evidence>
<gene>
    <name evidence="2" type="primary">yxeP_2</name>
    <name evidence="2" type="ORF">ERS852381_01330</name>
</gene>
<dbReference type="EMBL" id="CYYP01000011">
    <property type="protein sequence ID" value="CUO28888.1"/>
    <property type="molecule type" value="Genomic_DNA"/>
</dbReference>
<dbReference type="STRING" id="74426.ERS852399_00129"/>
<dbReference type="NCBIfam" id="TIGR01891">
    <property type="entry name" value="amidohydrolases"/>
    <property type="match status" value="1"/>
</dbReference>
<dbReference type="GO" id="GO:0050118">
    <property type="term" value="F:N-acetyldiaminopimelate deacetylase activity"/>
    <property type="evidence" value="ECO:0007669"/>
    <property type="project" value="UniProtKB-ARBA"/>
</dbReference>
<dbReference type="Pfam" id="PF07687">
    <property type="entry name" value="M20_dimer"/>
    <property type="match status" value="1"/>
</dbReference>
<dbReference type="InterPro" id="IPR002933">
    <property type="entry name" value="Peptidase_M20"/>
</dbReference>
<dbReference type="PANTHER" id="PTHR11014:SF63">
    <property type="entry name" value="METALLOPEPTIDASE, PUTATIVE (AFU_ORTHOLOGUE AFUA_6G09600)-RELATED"/>
    <property type="match status" value="1"/>
</dbReference>
<evidence type="ECO:0000313" key="3">
    <source>
        <dbReference type="Proteomes" id="UP000095468"/>
    </source>
</evidence>
<dbReference type="InterPro" id="IPR011650">
    <property type="entry name" value="Peptidase_M20_dimer"/>
</dbReference>
<sequence>MTKTKAQQIMAATEARAADDVTAAIQDIATEFEPYIIKQRRHFHKHPELSLAEERTTSDIANQLDAMNIPYERPLKTGLVATLRGTAPDAYREDGTPRRRILLRADIDALPVTEQTGEEFASVNEGCMHACGHDCHIAMMLGTLQILRHMTDDIHGEVRIVFQPSEENGQGAKLMIGTGVLDGVDGAYAAHIWSEVDAGTVSCEPGPRMANTDWFRIDVRGTSCHGAMPQRGHDAVMVAAEIVNALQTIVSREISPYEPAVITVGELHGGTARNVIAGTAYLAGTVRTYGDSTHEEMPELMRRIVEHTAAALGAEAELTDYTIANYKVENDAASSERCRQAVIKCLGPAGQGHYRGTLSGEDFSEYLRRVPGVLAFVGTRNPKIGATYAQHSCFYKIDETVLAKGSMVAAQYAIDFLAEPTQEELDGPAITAVAETNPDLAAKLRSAKATTAEARDAIHDARTARHAAIKGIHDARAAARREEKHDE</sequence>
<organism evidence="2 3">
    <name type="scientific">Collinsella aerofaciens</name>
    <dbReference type="NCBI Taxonomy" id="74426"/>
    <lineage>
        <taxon>Bacteria</taxon>
        <taxon>Bacillati</taxon>
        <taxon>Actinomycetota</taxon>
        <taxon>Coriobacteriia</taxon>
        <taxon>Coriobacteriales</taxon>
        <taxon>Coriobacteriaceae</taxon>
        <taxon>Collinsella</taxon>
    </lineage>
</organism>
<dbReference type="FunFam" id="3.30.70.360:FF:000001">
    <property type="entry name" value="N-acetyldiaminopimelate deacetylase"/>
    <property type="match status" value="1"/>
</dbReference>
<accession>A0A173WBQ9</accession>
<dbReference type="SUPFAM" id="SSF53187">
    <property type="entry name" value="Zn-dependent exopeptidases"/>
    <property type="match status" value="1"/>
</dbReference>
<keyword evidence="1 2" id="KW-0378">Hydrolase</keyword>
<proteinExistence type="predicted"/>
<dbReference type="Gene3D" id="3.40.630.10">
    <property type="entry name" value="Zn peptidases"/>
    <property type="match status" value="1"/>
</dbReference>
<dbReference type="InterPro" id="IPR036264">
    <property type="entry name" value="Bact_exopeptidase_dim_dom"/>
</dbReference>